<evidence type="ECO:0000256" key="2">
    <source>
        <dbReference type="SAM" id="SignalP"/>
    </source>
</evidence>
<keyword evidence="2" id="KW-0732">Signal</keyword>
<keyword evidence="1" id="KW-0472">Membrane</keyword>
<feature type="transmembrane region" description="Helical" evidence="1">
    <location>
        <begin position="103"/>
        <end position="120"/>
    </location>
</feature>
<feature type="chain" id="PRO_5039660912" description="MYXO-CTERM domain-containing protein" evidence="2">
    <location>
        <begin position="25"/>
        <end position="128"/>
    </location>
</feature>
<dbReference type="AlphaFoldDB" id="A0A1H3AYV6"/>
<feature type="signal peptide" evidence="2">
    <location>
        <begin position="1"/>
        <end position="24"/>
    </location>
</feature>
<feature type="transmembrane region" description="Helical" evidence="1">
    <location>
        <begin position="65"/>
        <end position="83"/>
    </location>
</feature>
<gene>
    <name evidence="3" type="ORF">SAMN05660209_00237</name>
</gene>
<accession>A0A1H3AYV6</accession>
<evidence type="ECO:0008006" key="5">
    <source>
        <dbReference type="Google" id="ProtNLM"/>
    </source>
</evidence>
<dbReference type="STRING" id="1137993.SAMN05660209_00237"/>
<keyword evidence="4" id="KW-1185">Reference proteome</keyword>
<reference evidence="4" key="1">
    <citation type="submission" date="2016-10" db="EMBL/GenBank/DDBJ databases">
        <authorList>
            <person name="Varghese N."/>
            <person name="Submissions S."/>
        </authorList>
    </citation>
    <scope>NUCLEOTIDE SEQUENCE [LARGE SCALE GENOMIC DNA]</scope>
    <source>
        <strain evidence="4">DSM 45422</strain>
    </source>
</reference>
<evidence type="ECO:0000256" key="1">
    <source>
        <dbReference type="SAM" id="Phobius"/>
    </source>
</evidence>
<protein>
    <recommendedName>
        <fullName evidence="5">MYXO-CTERM domain-containing protein</fullName>
    </recommendedName>
</protein>
<name>A0A1H3AYV6_9ACTN</name>
<dbReference type="RefSeq" id="WP_091150590.1">
    <property type="nucleotide sequence ID" value="NZ_FNOT01000001.1"/>
</dbReference>
<evidence type="ECO:0000313" key="3">
    <source>
        <dbReference type="EMBL" id="SDX34765.1"/>
    </source>
</evidence>
<organism evidence="3 4">
    <name type="scientific">Geodermatophilus africanus</name>
    <dbReference type="NCBI Taxonomy" id="1137993"/>
    <lineage>
        <taxon>Bacteria</taxon>
        <taxon>Bacillati</taxon>
        <taxon>Actinomycetota</taxon>
        <taxon>Actinomycetes</taxon>
        <taxon>Geodermatophilales</taxon>
        <taxon>Geodermatophilaceae</taxon>
        <taxon>Geodermatophilus</taxon>
    </lineage>
</organism>
<keyword evidence="1" id="KW-0812">Transmembrane</keyword>
<dbReference type="EMBL" id="FNOT01000001">
    <property type="protein sequence ID" value="SDX34765.1"/>
    <property type="molecule type" value="Genomic_DNA"/>
</dbReference>
<sequence length="128" mass="12811">MRCSRSARRLTTVAAAAACAAAVAVSGELSPGALLAVAAAGAVVTAVGLARRAGAAAAPVGRRGLPWLGWLAAALAWEVVTLADDDLPTLSDLADPLLADPVLRGAAVLGWLAVGGWLVTRPGPRRQE</sequence>
<feature type="transmembrane region" description="Helical" evidence="1">
    <location>
        <begin position="34"/>
        <end position="53"/>
    </location>
</feature>
<proteinExistence type="predicted"/>
<keyword evidence="1" id="KW-1133">Transmembrane helix</keyword>
<dbReference type="Proteomes" id="UP000198921">
    <property type="component" value="Unassembled WGS sequence"/>
</dbReference>
<evidence type="ECO:0000313" key="4">
    <source>
        <dbReference type="Proteomes" id="UP000198921"/>
    </source>
</evidence>